<reference evidence="1 2" key="1">
    <citation type="submission" date="2021-01" db="EMBL/GenBank/DDBJ databases">
        <title>Draft genome sequence of Micromonospora sp. strain STR1_7.</title>
        <authorList>
            <person name="Karlyshev A."/>
            <person name="Jawad R."/>
        </authorList>
    </citation>
    <scope>NUCLEOTIDE SEQUENCE [LARGE SCALE GENOMIC DNA]</scope>
    <source>
        <strain evidence="1 2">STR1-7</strain>
    </source>
</reference>
<dbReference type="Proteomes" id="UP000601027">
    <property type="component" value="Unassembled WGS sequence"/>
</dbReference>
<evidence type="ECO:0000313" key="1">
    <source>
        <dbReference type="EMBL" id="MBM0232338.1"/>
    </source>
</evidence>
<comment type="caution">
    <text evidence="1">The sequence shown here is derived from an EMBL/GenBank/DDBJ whole genome shotgun (WGS) entry which is preliminary data.</text>
</comment>
<sequence length="141" mass="16345">MPDDRQFVERFAEVTGGRRPTGYVEAWEQFVGFCEEGYDDVLDEYWFDLSVRHAIEQVLTDEGLRGFPQMGWFRELVGDADERFRAVLSEQRAPVRSDAPWWEAYLPAWAGPVLAAELRDTYGIHVEVRTAPRTWNERCAG</sequence>
<proteinExistence type="predicted"/>
<organism evidence="1 2">
    <name type="scientific">Micromonospora parastrephiae</name>
    <dbReference type="NCBI Taxonomy" id="2806101"/>
    <lineage>
        <taxon>Bacteria</taxon>
        <taxon>Bacillati</taxon>
        <taxon>Actinomycetota</taxon>
        <taxon>Actinomycetes</taxon>
        <taxon>Micromonosporales</taxon>
        <taxon>Micromonosporaceae</taxon>
        <taxon>Micromonospora</taxon>
    </lineage>
</organism>
<accession>A0ABS1XSY0</accession>
<gene>
    <name evidence="1" type="ORF">JNW91_10970</name>
</gene>
<evidence type="ECO:0000313" key="2">
    <source>
        <dbReference type="Proteomes" id="UP000601027"/>
    </source>
</evidence>
<protein>
    <submittedName>
        <fullName evidence="1">Uncharacterized protein</fullName>
    </submittedName>
</protein>
<dbReference type="EMBL" id="JAEVHM010000038">
    <property type="protein sequence ID" value="MBM0232338.1"/>
    <property type="molecule type" value="Genomic_DNA"/>
</dbReference>
<keyword evidence="2" id="KW-1185">Reference proteome</keyword>
<name>A0ABS1XSY0_9ACTN</name>